<evidence type="ECO:0000256" key="5">
    <source>
        <dbReference type="ARBA" id="ARBA00022519"/>
    </source>
</evidence>
<feature type="transmembrane region" description="Helical" evidence="9">
    <location>
        <begin position="6"/>
        <end position="24"/>
    </location>
</feature>
<keyword evidence="7 9" id="KW-1133">Transmembrane helix</keyword>
<organism evidence="10 11">
    <name type="scientific">Geomonas terrae</name>
    <dbReference type="NCBI Taxonomy" id="2562681"/>
    <lineage>
        <taxon>Bacteria</taxon>
        <taxon>Pseudomonadati</taxon>
        <taxon>Thermodesulfobacteriota</taxon>
        <taxon>Desulfuromonadia</taxon>
        <taxon>Geobacterales</taxon>
        <taxon>Geobacteraceae</taxon>
        <taxon>Geomonas</taxon>
    </lineage>
</organism>
<comment type="caution">
    <text evidence="10">The sequence shown here is derived from an EMBL/GenBank/DDBJ whole genome shotgun (WGS) entry which is preliminary data.</text>
</comment>
<dbReference type="GO" id="GO:0005886">
    <property type="term" value="C:plasma membrane"/>
    <property type="evidence" value="ECO:0007669"/>
    <property type="project" value="UniProtKB-SubCell"/>
</dbReference>
<proteinExistence type="inferred from homology"/>
<dbReference type="PROSITE" id="PS00409">
    <property type="entry name" value="PROKAR_NTER_METHYL"/>
    <property type="match status" value="1"/>
</dbReference>
<keyword evidence="6 9" id="KW-0812">Transmembrane</keyword>
<keyword evidence="3" id="KW-1003">Cell membrane</keyword>
<evidence type="ECO:0000256" key="1">
    <source>
        <dbReference type="ARBA" id="ARBA00004377"/>
    </source>
</evidence>
<keyword evidence="8 9" id="KW-0472">Membrane</keyword>
<gene>
    <name evidence="10" type="ORF">E4633_00940</name>
</gene>
<evidence type="ECO:0000256" key="7">
    <source>
        <dbReference type="ARBA" id="ARBA00022989"/>
    </source>
</evidence>
<protein>
    <submittedName>
        <fullName evidence="10">Prepilin-type N-terminal cleavage/methylation domain-containing protein</fullName>
    </submittedName>
</protein>
<dbReference type="Proteomes" id="UP000306416">
    <property type="component" value="Unassembled WGS sequence"/>
</dbReference>
<evidence type="ECO:0000256" key="4">
    <source>
        <dbReference type="ARBA" id="ARBA00022481"/>
    </source>
</evidence>
<reference evidence="10 11" key="1">
    <citation type="submission" date="2019-04" db="EMBL/GenBank/DDBJ databases">
        <title>Geobacter oryzae sp. nov., ferric-reducing bacteria isolated from paddy soil.</title>
        <authorList>
            <person name="Xu Z."/>
            <person name="Masuda Y."/>
            <person name="Itoh H."/>
            <person name="Senoo K."/>
        </authorList>
    </citation>
    <scope>NUCLEOTIDE SEQUENCE [LARGE SCALE GENOMIC DNA]</scope>
    <source>
        <strain evidence="10 11">Red111</strain>
    </source>
</reference>
<keyword evidence="11" id="KW-1185">Reference proteome</keyword>
<dbReference type="PANTHER" id="PTHR38779:SF2">
    <property type="entry name" value="TYPE II SECRETION SYSTEM PROTEIN I-RELATED"/>
    <property type="match status" value="1"/>
</dbReference>
<comment type="subcellular location">
    <subcellularLocation>
        <location evidence="1">Cell inner membrane</location>
        <topology evidence="1">Single-pass membrane protein</topology>
    </subcellularLocation>
</comment>
<dbReference type="GO" id="GO:0015627">
    <property type="term" value="C:type II protein secretion system complex"/>
    <property type="evidence" value="ECO:0007669"/>
    <property type="project" value="InterPro"/>
</dbReference>
<sequence length="114" mass="12782">MRGFTLLEVMIALAITAGVLLTVISSVNYHLSRIAEDTEETTAVLLGRAKLEDPEFAKKTDTKGTFAPDHPDHKWEREISKTDIPGLNMIRFTVIWGNNSKRLSLVQYVPQNAQ</sequence>
<keyword evidence="4" id="KW-0488">Methylation</keyword>
<keyword evidence="5" id="KW-0997">Cell inner membrane</keyword>
<dbReference type="Pfam" id="PF07963">
    <property type="entry name" value="N_methyl"/>
    <property type="match status" value="1"/>
</dbReference>
<comment type="similarity">
    <text evidence="2">Belongs to the GSP I family.</text>
</comment>
<dbReference type="NCBIfam" id="TIGR02532">
    <property type="entry name" value="IV_pilin_GFxxxE"/>
    <property type="match status" value="1"/>
</dbReference>
<evidence type="ECO:0000313" key="10">
    <source>
        <dbReference type="EMBL" id="TGU74069.1"/>
    </source>
</evidence>
<dbReference type="EMBL" id="SRSC01000001">
    <property type="protein sequence ID" value="TGU74069.1"/>
    <property type="molecule type" value="Genomic_DNA"/>
</dbReference>
<dbReference type="RefSeq" id="WP_135868408.1">
    <property type="nucleotide sequence ID" value="NZ_SRSC01000001.1"/>
</dbReference>
<evidence type="ECO:0000313" key="11">
    <source>
        <dbReference type="Proteomes" id="UP000306416"/>
    </source>
</evidence>
<dbReference type="GO" id="GO:0015628">
    <property type="term" value="P:protein secretion by the type II secretion system"/>
    <property type="evidence" value="ECO:0007669"/>
    <property type="project" value="InterPro"/>
</dbReference>
<dbReference type="InterPro" id="IPR010052">
    <property type="entry name" value="T2SS_protein-GspI"/>
</dbReference>
<accession>A0A4S1CK74</accession>
<dbReference type="AlphaFoldDB" id="A0A4S1CK74"/>
<dbReference type="InterPro" id="IPR012902">
    <property type="entry name" value="N_methyl_site"/>
</dbReference>
<evidence type="ECO:0000256" key="2">
    <source>
        <dbReference type="ARBA" id="ARBA00008358"/>
    </source>
</evidence>
<evidence type="ECO:0000256" key="9">
    <source>
        <dbReference type="SAM" id="Phobius"/>
    </source>
</evidence>
<evidence type="ECO:0000256" key="6">
    <source>
        <dbReference type="ARBA" id="ARBA00022692"/>
    </source>
</evidence>
<dbReference type="PANTHER" id="PTHR38779">
    <property type="entry name" value="TYPE II SECRETION SYSTEM PROTEIN I-RELATED"/>
    <property type="match status" value="1"/>
</dbReference>
<evidence type="ECO:0000256" key="8">
    <source>
        <dbReference type="ARBA" id="ARBA00023136"/>
    </source>
</evidence>
<name>A0A4S1CK74_9BACT</name>
<evidence type="ECO:0000256" key="3">
    <source>
        <dbReference type="ARBA" id="ARBA00022475"/>
    </source>
</evidence>